<dbReference type="PANTHER" id="PTHR43788">
    <property type="entry name" value="DNA2/NAM7 HELICASE FAMILY MEMBER"/>
    <property type="match status" value="1"/>
</dbReference>
<dbReference type="CDD" id="cd18809">
    <property type="entry name" value="SF1_C_RecD"/>
    <property type="match status" value="1"/>
</dbReference>
<dbReference type="Pfam" id="PF13538">
    <property type="entry name" value="UvrD_C_2"/>
    <property type="match status" value="1"/>
</dbReference>
<organism evidence="4 5">
    <name type="scientific">Segatella copri</name>
    <dbReference type="NCBI Taxonomy" id="165179"/>
    <lineage>
        <taxon>Bacteria</taxon>
        <taxon>Pseudomonadati</taxon>
        <taxon>Bacteroidota</taxon>
        <taxon>Bacteroidia</taxon>
        <taxon>Bacteroidales</taxon>
        <taxon>Prevotellaceae</taxon>
        <taxon>Segatella</taxon>
    </lineage>
</organism>
<dbReference type="CDD" id="cd17933">
    <property type="entry name" value="DEXSc_RecD-like"/>
    <property type="match status" value="1"/>
</dbReference>
<evidence type="ECO:0000313" key="4">
    <source>
        <dbReference type="EMBL" id="MCP9550010.1"/>
    </source>
</evidence>
<feature type="domain" description="UvrD-like helicase C-terminal" evidence="3">
    <location>
        <begin position="988"/>
        <end position="1035"/>
    </location>
</feature>
<dbReference type="Gene3D" id="2.30.30.940">
    <property type="match status" value="1"/>
</dbReference>
<dbReference type="EMBL" id="JANDWU010000021">
    <property type="protein sequence ID" value="MCP9550010.1"/>
    <property type="molecule type" value="Genomic_DNA"/>
</dbReference>
<name>A0AAW5IC01_9BACT</name>
<protein>
    <submittedName>
        <fullName evidence="4">AAA family ATPase</fullName>
    </submittedName>
</protein>
<dbReference type="GO" id="GO:0005524">
    <property type="term" value="F:ATP binding"/>
    <property type="evidence" value="ECO:0007669"/>
    <property type="project" value="UniProtKB-KW"/>
</dbReference>
<sequence length="1198" mass="136018">MKHLSIRVPWHDNNWNGSVCCSPAANPFCLTLHNILEHKNNLDEDRIASKKWGDLKPEQLPACKGENGGFMNEESYKRIFVHVYANNKQLPHSQLLPTAVDVPAFSAFGIPFRYLSKASQEDMDTKYPGLSRDEEPPFRTSWIFGAQRQRDILHWFLKDVVEHESLVVFYCKNGNPVDEDAARVIVGLGEVSRVHDVIEFDSTADYTYPAWDLMIEHSIRPSLKESNGFLLPYKEYLAIDEQIFKDKLHISKNAAINEIKLTLDKVGNSQKIFDELSYGCDKISHHSMLIILSAARDSVEAVIRHGLVGGDWKRQLRWIDLQIGNIKKASGPFPGFAEALRAIGVNYAYLIEHDLRISKHLTPKGNPWMAYSDLLSDKIQISGVAYNSELGYYKAYWHATADKQKQVLMLLSRFELDSTQIKYWVERPESYDDLLANPYLICEEGDTSISTQMVDYGVIPDVQIQGDWIPEAPSCVDTLIDQRRIRSLVIEKLRFQADLGDTLLSMRELDSLLKEELDKDKMLLPPDYLLKVGSFMQEKLEYIKTEDSVSIQLREFTDMERWLQKRLSARAAKDVKEPLSEDWASLVKNTIAFDASNPQSVMAVKDQAKALGIISSRRLSVLTGPAGTGKTTVVKAFLSSKCVMEEGVLLLAPTGKARVRLGSMASNTQALTVAQFLTKQGFFDWSTMSAYIPAKDKQRKYVGAKNIVIDECSMLTLSDFYVLLNAIDLKTVNRIILIGDPYQLPPIGEGRPFFDLCSFLDNDSKLRTTAIAHLHTIVRTIHQGGQSDILTLASWFSGNQVAKDADEIFEKIRKGSLDSDLKVYSWKTADELKQCLLNVLEKELPFSELSIPERIRKSIGMDDTYFAMEHPEMVEGFQVLTPVKNPVWGSLQLNKYFQEWLGNTNVKFAIEVAPEYIYHGDKIIQLQNEKRESYPSKLKFQLSNGQIGFAGYVSGKYKRASIVFNGIPNESFSYFPSSSDDVAVPIELAYAITIHKSQGSDFDTVLVVLPKSGQILSRELIYTALTRAKKKLILLVEDSPQWMLEYTKPQYSVMAHRNTNLFKYSVRESKVDVPHIEGLIHKTLKDGLLVRSKSEVIIANMLYEANIDFEYEKFLEEKGKRFLPDFTFEDAAGDPIIWEHLGMLSNPAYKESWDKKLAFYKSIGFEEGTNLFTTIDHENGSIDSDEIKEVLQTIEDLL</sequence>
<dbReference type="InterPro" id="IPR027417">
    <property type="entry name" value="P-loop_NTPase"/>
</dbReference>
<dbReference type="Pfam" id="PF13604">
    <property type="entry name" value="AAA_30"/>
    <property type="match status" value="1"/>
</dbReference>
<evidence type="ECO:0000256" key="2">
    <source>
        <dbReference type="ARBA" id="ARBA00022840"/>
    </source>
</evidence>
<evidence type="ECO:0000313" key="5">
    <source>
        <dbReference type="Proteomes" id="UP001205506"/>
    </source>
</evidence>
<comment type="caution">
    <text evidence="4">The sequence shown here is derived from an EMBL/GenBank/DDBJ whole genome shotgun (WGS) entry which is preliminary data.</text>
</comment>
<reference evidence="4" key="1">
    <citation type="submission" date="2022-07" db="EMBL/GenBank/DDBJ databases">
        <title>Prevotella copri.</title>
        <authorList>
            <person name="Yang C."/>
        </authorList>
    </citation>
    <scope>NUCLEOTIDE SEQUENCE</scope>
    <source>
        <strain evidence="4">HF1805</strain>
    </source>
</reference>
<dbReference type="AlphaFoldDB" id="A0AAW5IC01"/>
<proteinExistence type="predicted"/>
<keyword evidence="1" id="KW-0547">Nucleotide-binding</keyword>
<dbReference type="PANTHER" id="PTHR43788:SF6">
    <property type="entry name" value="DNA HELICASE B"/>
    <property type="match status" value="1"/>
</dbReference>
<dbReference type="Proteomes" id="UP001205506">
    <property type="component" value="Unassembled WGS sequence"/>
</dbReference>
<evidence type="ECO:0000259" key="3">
    <source>
        <dbReference type="Pfam" id="PF13538"/>
    </source>
</evidence>
<dbReference type="InterPro" id="IPR027785">
    <property type="entry name" value="UvrD-like_helicase_C"/>
</dbReference>
<dbReference type="SUPFAM" id="SSF52540">
    <property type="entry name" value="P-loop containing nucleoside triphosphate hydrolases"/>
    <property type="match status" value="2"/>
</dbReference>
<keyword evidence="2" id="KW-0067">ATP-binding</keyword>
<accession>A0AAW5IC01</accession>
<dbReference type="InterPro" id="IPR050534">
    <property type="entry name" value="Coronavir_polyprotein_1ab"/>
</dbReference>
<dbReference type="RefSeq" id="WP_254971099.1">
    <property type="nucleotide sequence ID" value="NZ_JANDWU010000021.1"/>
</dbReference>
<gene>
    <name evidence="4" type="ORF">NNC68_11065</name>
</gene>
<dbReference type="Gene3D" id="3.40.50.300">
    <property type="entry name" value="P-loop containing nucleotide triphosphate hydrolases"/>
    <property type="match status" value="2"/>
</dbReference>
<dbReference type="GO" id="GO:0003678">
    <property type="term" value="F:DNA helicase activity"/>
    <property type="evidence" value="ECO:0007669"/>
    <property type="project" value="UniProtKB-ARBA"/>
</dbReference>
<evidence type="ECO:0000256" key="1">
    <source>
        <dbReference type="ARBA" id="ARBA00022741"/>
    </source>
</evidence>